<sequence>MQKRLDKMSFFGTNIKKIRQVKGLSQKAFADLFDLNRGVISSYEEGRAEPKIETILKVANHFNLNLDKLLTETLQVNQLVSVSDIDQLMLFPELAIQNSKEAQLNTEKISLNESVLQKILASVDLVYEFTAEKALLAQYQYGDILFLNKADLKTESSNSLLIYQDETLSYLTDNKETNKQNSDYYKIVGYVSMREKNIFASIFERLENLEKKAGSKIK</sequence>
<keyword evidence="2" id="KW-1185">Reference proteome</keyword>
<dbReference type="Proteomes" id="UP001184833">
    <property type="component" value="Unassembled WGS sequence"/>
</dbReference>
<gene>
    <name evidence="1" type="ORF">J2786_004453</name>
</gene>
<reference evidence="1" key="1">
    <citation type="submission" date="2023-07" db="EMBL/GenBank/DDBJ databases">
        <title>Sorghum-associated microbial communities from plants grown in Nebraska, USA.</title>
        <authorList>
            <person name="Schachtman D."/>
        </authorList>
    </citation>
    <scope>NUCLEOTIDE SEQUENCE</scope>
    <source>
        <strain evidence="1">DS2329</strain>
    </source>
</reference>
<accession>A0ACC6JE12</accession>
<comment type="caution">
    <text evidence="1">The sequence shown here is derived from an EMBL/GenBank/DDBJ whole genome shotgun (WGS) entry which is preliminary data.</text>
</comment>
<name>A0ACC6JE12_9FLAO</name>
<dbReference type="EMBL" id="JAVDQX010000008">
    <property type="protein sequence ID" value="MDR6461299.1"/>
    <property type="molecule type" value="Genomic_DNA"/>
</dbReference>
<proteinExistence type="predicted"/>
<evidence type="ECO:0000313" key="2">
    <source>
        <dbReference type="Proteomes" id="UP001184833"/>
    </source>
</evidence>
<organism evidence="1 2">
    <name type="scientific">Chryseobacterium vietnamense</name>
    <dbReference type="NCBI Taxonomy" id="866785"/>
    <lineage>
        <taxon>Bacteria</taxon>
        <taxon>Pseudomonadati</taxon>
        <taxon>Bacteroidota</taxon>
        <taxon>Flavobacteriia</taxon>
        <taxon>Flavobacteriales</taxon>
        <taxon>Weeksellaceae</taxon>
        <taxon>Chryseobacterium group</taxon>
        <taxon>Chryseobacterium</taxon>
    </lineage>
</organism>
<protein>
    <submittedName>
        <fullName evidence="1">Transcriptional regulator with XRE-family HTH domain</fullName>
    </submittedName>
</protein>
<evidence type="ECO:0000313" key="1">
    <source>
        <dbReference type="EMBL" id="MDR6461299.1"/>
    </source>
</evidence>